<dbReference type="OrthoDB" id="71471at2759"/>
<gene>
    <name evidence="3" type="ORF">SDRG_17025</name>
</gene>
<protein>
    <recommendedName>
        <fullName evidence="5">START domain-containing protein</fullName>
    </recommendedName>
</protein>
<keyword evidence="1" id="KW-0175">Coiled coil</keyword>
<name>T0PI94_SAPDV</name>
<evidence type="ECO:0000313" key="3">
    <source>
        <dbReference type="EMBL" id="EQC25089.1"/>
    </source>
</evidence>
<evidence type="ECO:0008006" key="5">
    <source>
        <dbReference type="Google" id="ProtNLM"/>
    </source>
</evidence>
<evidence type="ECO:0000313" key="4">
    <source>
        <dbReference type="Proteomes" id="UP000030762"/>
    </source>
</evidence>
<dbReference type="OMA" id="PGSASHM"/>
<dbReference type="InParanoid" id="T0PI94"/>
<dbReference type="AlphaFoldDB" id="T0PI94"/>
<sequence length="406" mass="45401">MNSLHALVYDVEPLAGAYATTMDEDAMLDDIMALTDKASPASDEASSDHSAEAEVAPAKRKRVRKRQTEELKYLREKMDEYSSQLTALRQLKAVESQNSSPWEGISRRQAQARSLAEAENAKLKLAVEEQLKVTEALMRIVTKRPKLAEAACIDDWKVQKLSSSPLRRRDAMRALVDAKLEAMEGVFVRKQIQDASSAPMTSDVVYDAATDSVRLECSTVHELAVDYPTAVETMWEMHNVTGTRTLTASQYRCLEKVDATTVYYRRSFTLGAAPVEGNVVFARFNEHNRTVFVSETVLDDEAHPYSPNVFVSNETTWLIFEKTDVGARVRFCASAIMPCKASRDAPSSTSQHYVAFAELMLDSFKKNLHDMQTYVHGQVEARLGPLAPKYCPVNAIATKLKSVWRS</sequence>
<feature type="region of interest" description="Disordered" evidence="2">
    <location>
        <begin position="38"/>
        <end position="63"/>
    </location>
</feature>
<dbReference type="EMBL" id="JH767311">
    <property type="protein sequence ID" value="EQC25089.1"/>
    <property type="molecule type" value="Genomic_DNA"/>
</dbReference>
<organism evidence="3 4">
    <name type="scientific">Saprolegnia diclina (strain VS20)</name>
    <dbReference type="NCBI Taxonomy" id="1156394"/>
    <lineage>
        <taxon>Eukaryota</taxon>
        <taxon>Sar</taxon>
        <taxon>Stramenopiles</taxon>
        <taxon>Oomycota</taxon>
        <taxon>Saprolegniomycetes</taxon>
        <taxon>Saprolegniales</taxon>
        <taxon>Saprolegniaceae</taxon>
        <taxon>Saprolegnia</taxon>
    </lineage>
</organism>
<dbReference type="RefSeq" id="XP_008621480.1">
    <property type="nucleotide sequence ID" value="XM_008623258.1"/>
</dbReference>
<evidence type="ECO:0000256" key="1">
    <source>
        <dbReference type="SAM" id="Coils"/>
    </source>
</evidence>
<dbReference type="Proteomes" id="UP000030762">
    <property type="component" value="Unassembled WGS sequence"/>
</dbReference>
<feature type="coiled-coil region" evidence="1">
    <location>
        <begin position="64"/>
        <end position="91"/>
    </location>
</feature>
<accession>T0PI94</accession>
<dbReference type="VEuPathDB" id="FungiDB:SDRG_17025"/>
<keyword evidence="4" id="KW-1185">Reference proteome</keyword>
<evidence type="ECO:0000256" key="2">
    <source>
        <dbReference type="SAM" id="MobiDB-lite"/>
    </source>
</evidence>
<dbReference type="GeneID" id="19957752"/>
<reference evidence="3 4" key="1">
    <citation type="submission" date="2012-04" db="EMBL/GenBank/DDBJ databases">
        <title>The Genome Sequence of Saprolegnia declina VS20.</title>
        <authorList>
            <consortium name="The Broad Institute Genome Sequencing Platform"/>
            <person name="Russ C."/>
            <person name="Nusbaum C."/>
            <person name="Tyler B."/>
            <person name="van West P."/>
            <person name="Dieguez-Uribeondo J."/>
            <person name="de Bruijn I."/>
            <person name="Tripathy S."/>
            <person name="Jiang R."/>
            <person name="Young S.K."/>
            <person name="Zeng Q."/>
            <person name="Gargeya S."/>
            <person name="Fitzgerald M."/>
            <person name="Haas B."/>
            <person name="Abouelleil A."/>
            <person name="Alvarado L."/>
            <person name="Arachchi H.M."/>
            <person name="Berlin A."/>
            <person name="Chapman S.B."/>
            <person name="Goldberg J."/>
            <person name="Griggs A."/>
            <person name="Gujja S."/>
            <person name="Hansen M."/>
            <person name="Howarth C."/>
            <person name="Imamovic A."/>
            <person name="Larimer J."/>
            <person name="McCowen C."/>
            <person name="Montmayeur A."/>
            <person name="Murphy C."/>
            <person name="Neiman D."/>
            <person name="Pearson M."/>
            <person name="Priest M."/>
            <person name="Roberts A."/>
            <person name="Saif S."/>
            <person name="Shea T."/>
            <person name="Sisk P."/>
            <person name="Sykes S."/>
            <person name="Wortman J."/>
            <person name="Nusbaum C."/>
            <person name="Birren B."/>
        </authorList>
    </citation>
    <scope>NUCLEOTIDE SEQUENCE [LARGE SCALE GENOMIC DNA]</scope>
    <source>
        <strain evidence="3 4">VS20</strain>
    </source>
</reference>
<proteinExistence type="predicted"/>